<dbReference type="RefSeq" id="WP_155584332.1">
    <property type="nucleotide sequence ID" value="NZ_JBHSTH010000012.1"/>
</dbReference>
<keyword evidence="2" id="KW-0813">Transport</keyword>
<dbReference type="PROSITE" id="PS50893">
    <property type="entry name" value="ABC_TRANSPORTER_2"/>
    <property type="match status" value="1"/>
</dbReference>
<dbReference type="OrthoDB" id="9781337at2"/>
<evidence type="ECO:0000256" key="3">
    <source>
        <dbReference type="ARBA" id="ARBA00022741"/>
    </source>
</evidence>
<dbReference type="InterPro" id="IPR003593">
    <property type="entry name" value="AAA+_ATPase"/>
</dbReference>
<dbReference type="Proteomes" id="UP000438196">
    <property type="component" value="Unassembled WGS sequence"/>
</dbReference>
<dbReference type="GO" id="GO:0005524">
    <property type="term" value="F:ATP binding"/>
    <property type="evidence" value="ECO:0007669"/>
    <property type="project" value="UniProtKB-KW"/>
</dbReference>
<accession>A0A6I3W7F2</accession>
<evidence type="ECO:0000256" key="1">
    <source>
        <dbReference type="ARBA" id="ARBA00005417"/>
    </source>
</evidence>
<evidence type="ECO:0000259" key="5">
    <source>
        <dbReference type="PROSITE" id="PS50893"/>
    </source>
</evidence>
<dbReference type="Gene3D" id="3.40.50.300">
    <property type="entry name" value="P-loop containing nucleotide triphosphate hydrolases"/>
    <property type="match status" value="1"/>
</dbReference>
<name>A0A6I3W7F2_9PSED</name>
<organism evidence="6 7">
    <name type="scientific">Pseudomonas spelaei</name>
    <dbReference type="NCBI Taxonomy" id="1055469"/>
    <lineage>
        <taxon>Bacteria</taxon>
        <taxon>Pseudomonadati</taxon>
        <taxon>Pseudomonadota</taxon>
        <taxon>Gammaproteobacteria</taxon>
        <taxon>Pseudomonadales</taxon>
        <taxon>Pseudomonadaceae</taxon>
        <taxon>Pseudomonas</taxon>
    </lineage>
</organism>
<evidence type="ECO:0000313" key="7">
    <source>
        <dbReference type="Proteomes" id="UP000438196"/>
    </source>
</evidence>
<keyword evidence="7" id="KW-1185">Reference proteome</keyword>
<dbReference type="CDD" id="cd03230">
    <property type="entry name" value="ABC_DR_subfamily_A"/>
    <property type="match status" value="1"/>
</dbReference>
<dbReference type="Pfam" id="PF00005">
    <property type="entry name" value="ABC_tran"/>
    <property type="match status" value="1"/>
</dbReference>
<dbReference type="InterPro" id="IPR027417">
    <property type="entry name" value="P-loop_NTPase"/>
</dbReference>
<dbReference type="GO" id="GO:0016887">
    <property type="term" value="F:ATP hydrolysis activity"/>
    <property type="evidence" value="ECO:0007669"/>
    <property type="project" value="InterPro"/>
</dbReference>
<dbReference type="EMBL" id="WNNK01000014">
    <property type="protein sequence ID" value="MUF06097.1"/>
    <property type="molecule type" value="Genomic_DNA"/>
</dbReference>
<dbReference type="PANTHER" id="PTHR43335">
    <property type="entry name" value="ABC TRANSPORTER, ATP-BINDING PROTEIN"/>
    <property type="match status" value="1"/>
</dbReference>
<reference evidence="6 7" key="1">
    <citation type="submission" date="2019-11" db="EMBL/GenBank/DDBJ databases">
        <title>Pseudomonas karstica sp. nov. and Pseudomonas spelaei sp. nov. from karst caves.</title>
        <authorList>
            <person name="Zeman M."/>
        </authorList>
    </citation>
    <scope>NUCLEOTIDE SEQUENCE [LARGE SCALE GENOMIC DNA]</scope>
    <source>
        <strain evidence="6 7">CCM 7893</strain>
    </source>
</reference>
<sequence>MIEITNLTKTTNGTAIIRDISFRSEHKEILGLLGHDGAGKTTLMKILSGAITPSSGQIKISGIDIGIEALQAKKIIGYQPETLSTHHTITVKTFLDFIADVRGFRGKNKRKMVDRAVDRLDLRRTLKYSIDTLPTGLKRQVAIAQAILHDPVLLLLDEPTEGLAPHQKHNIRSLIDSLRSEMSIIIASRNPDEVACVCDRALIIADGRLMADLPVSALKHSSRHFQAVTLTAEGPLDLLALAVLPGVAGIEEHRQTPDTVTVLAMPGQIIYPHINALIANRRWKINSLQVESGRLDDVVHHLSQEVPH</sequence>
<feature type="domain" description="ABC transporter" evidence="5">
    <location>
        <begin position="2"/>
        <end position="231"/>
    </location>
</feature>
<proteinExistence type="inferred from homology"/>
<evidence type="ECO:0000256" key="2">
    <source>
        <dbReference type="ARBA" id="ARBA00022448"/>
    </source>
</evidence>
<dbReference type="InterPro" id="IPR003439">
    <property type="entry name" value="ABC_transporter-like_ATP-bd"/>
</dbReference>
<comment type="similarity">
    <text evidence="1">Belongs to the ABC transporter superfamily.</text>
</comment>
<comment type="caution">
    <text evidence="6">The sequence shown here is derived from an EMBL/GenBank/DDBJ whole genome shotgun (WGS) entry which is preliminary data.</text>
</comment>
<evidence type="ECO:0000313" key="6">
    <source>
        <dbReference type="EMBL" id="MUF06097.1"/>
    </source>
</evidence>
<dbReference type="SMART" id="SM00382">
    <property type="entry name" value="AAA"/>
    <property type="match status" value="1"/>
</dbReference>
<evidence type="ECO:0000256" key="4">
    <source>
        <dbReference type="ARBA" id="ARBA00022840"/>
    </source>
</evidence>
<dbReference type="AlphaFoldDB" id="A0A6I3W7F2"/>
<protein>
    <submittedName>
        <fullName evidence="6">ATP-binding cassette domain-containing protein</fullName>
    </submittedName>
</protein>
<dbReference type="SUPFAM" id="SSF52540">
    <property type="entry name" value="P-loop containing nucleoside triphosphate hydrolases"/>
    <property type="match status" value="1"/>
</dbReference>
<gene>
    <name evidence="6" type="ORF">GNF76_17230</name>
</gene>
<keyword evidence="3" id="KW-0547">Nucleotide-binding</keyword>
<keyword evidence="4 6" id="KW-0067">ATP-binding</keyword>